<evidence type="ECO:0000259" key="2">
    <source>
        <dbReference type="Pfam" id="PF01458"/>
    </source>
</evidence>
<comment type="caution">
    <text evidence="4">The sequence shown here is derived from an EMBL/GenBank/DDBJ whole genome shotgun (WGS) entry which is preliminary data.</text>
</comment>
<dbReference type="SUPFAM" id="SSF101960">
    <property type="entry name" value="Stabilizer of iron transporter SufD"/>
    <property type="match status" value="1"/>
</dbReference>
<dbReference type="InterPro" id="IPR045595">
    <property type="entry name" value="SufBD_N"/>
</dbReference>
<dbReference type="InterPro" id="IPR037284">
    <property type="entry name" value="SUF_FeS_clus_asmbl_SufBD_sf"/>
</dbReference>
<dbReference type="InterPro" id="IPR055346">
    <property type="entry name" value="Fe-S_cluster_assembly_SufBD"/>
</dbReference>
<dbReference type="EMBL" id="DQHO01000030">
    <property type="protein sequence ID" value="HCS93989.1"/>
    <property type="molecule type" value="Genomic_DNA"/>
</dbReference>
<comment type="similarity">
    <text evidence="1">Belongs to the iron-sulfur cluster assembly SufBD family.</text>
</comment>
<evidence type="ECO:0000256" key="1">
    <source>
        <dbReference type="ARBA" id="ARBA00043967"/>
    </source>
</evidence>
<dbReference type="AlphaFoldDB" id="A0A3D4S596"/>
<dbReference type="InterPro" id="IPR000825">
    <property type="entry name" value="SUF_FeS_clus_asmbl_SufBD_core"/>
</dbReference>
<organism evidence="4 5">
    <name type="scientific">Bavariicoccus seileri</name>
    <dbReference type="NCBI Taxonomy" id="549685"/>
    <lineage>
        <taxon>Bacteria</taxon>
        <taxon>Bacillati</taxon>
        <taxon>Bacillota</taxon>
        <taxon>Bacilli</taxon>
        <taxon>Lactobacillales</taxon>
        <taxon>Enterococcaceae</taxon>
        <taxon>Bavariicoccus</taxon>
    </lineage>
</organism>
<dbReference type="STRING" id="1121105.GCA_000421665_00900"/>
<dbReference type="PANTHER" id="PTHR30508">
    <property type="entry name" value="FES CLUSTER ASSEMBLY PROTEIN SUF"/>
    <property type="match status" value="1"/>
</dbReference>
<dbReference type="PANTHER" id="PTHR30508:SF1">
    <property type="entry name" value="UPF0051 PROTEIN ABCI8, CHLOROPLASTIC-RELATED"/>
    <property type="match status" value="1"/>
</dbReference>
<dbReference type="InterPro" id="IPR011542">
    <property type="entry name" value="SUF_FeS_clus_asmbl_SufD"/>
</dbReference>
<dbReference type="GO" id="GO:0016226">
    <property type="term" value="P:iron-sulfur cluster assembly"/>
    <property type="evidence" value="ECO:0007669"/>
    <property type="project" value="InterPro"/>
</dbReference>
<dbReference type="NCBIfam" id="TIGR01981">
    <property type="entry name" value="sufD"/>
    <property type="match status" value="1"/>
</dbReference>
<evidence type="ECO:0000313" key="5">
    <source>
        <dbReference type="Proteomes" id="UP000262195"/>
    </source>
</evidence>
<dbReference type="Pfam" id="PF01458">
    <property type="entry name" value="SUFBD_core"/>
    <property type="match status" value="1"/>
</dbReference>
<proteinExistence type="inferred from homology"/>
<feature type="domain" description="SUF system FeS cluster assembly SufBD N-terminal" evidence="3">
    <location>
        <begin position="92"/>
        <end position="157"/>
    </location>
</feature>
<dbReference type="RefSeq" id="WP_022796176.1">
    <property type="nucleotide sequence ID" value="NZ_JBQEAI010000052.1"/>
</dbReference>
<dbReference type="Pfam" id="PF19295">
    <property type="entry name" value="SufBD_N"/>
    <property type="match status" value="1"/>
</dbReference>
<reference evidence="4 5" key="1">
    <citation type="journal article" date="2018" name="Nat. Biotechnol.">
        <title>A standardized bacterial taxonomy based on genome phylogeny substantially revises the tree of life.</title>
        <authorList>
            <person name="Parks D.H."/>
            <person name="Chuvochina M."/>
            <person name="Waite D.W."/>
            <person name="Rinke C."/>
            <person name="Skarshewski A."/>
            <person name="Chaumeil P.A."/>
            <person name="Hugenholtz P."/>
        </authorList>
    </citation>
    <scope>NUCLEOTIDE SEQUENCE [LARGE SCALE GENOMIC DNA]</scope>
    <source>
        <strain evidence="4">UBA11306</strain>
    </source>
</reference>
<name>A0A3D4S596_9ENTE</name>
<evidence type="ECO:0000259" key="3">
    <source>
        <dbReference type="Pfam" id="PF19295"/>
    </source>
</evidence>
<sequence length="425" mass="47091">MPTETIETFAALKEEPNWSVEAREKAKAVIDQLDPPVVERVKFNRWPLMQQEMGEAFVSEYAAVEPAMTIDDNEPAKIIQYGNQTVAVGLDQALIDQGVVVMDLFEAMTAYPDLIKDNLMTKGVPVTENNLTAYHRAYLNSGIVIYVPANVEVDQPIVARLIQDSTQKQAFNKHVLVIAGENSRFEYIEQWETVGDVPNSANIVVELLLNSGAKVQYTALDNLGPHNHIYLNRRSHLEKDAVIEWAIGEMTEGNLIGDFDADLVGYGSQSYVNIVAISSGKQIVGIDTRVTNIAPYSVGHILQHGVIMDRSTLTFNGIGHILKKAHGSDAQQESRVLMLSDQARGDANPILLIDEHDVTAGHAASVGQIDDEQLFYLKSRGLSEEMAKRLVIRGFLGKVISSISVARIRKELIRLIDRKLGYDED</sequence>
<dbReference type="Proteomes" id="UP000262195">
    <property type="component" value="Unassembled WGS sequence"/>
</dbReference>
<gene>
    <name evidence="4" type="primary">sufD</name>
    <name evidence="4" type="ORF">DIW15_04705</name>
</gene>
<evidence type="ECO:0000313" key="4">
    <source>
        <dbReference type="EMBL" id="HCS93989.1"/>
    </source>
</evidence>
<protein>
    <submittedName>
        <fullName evidence="4">Fe-S cluster assembly protein SufD</fullName>
    </submittedName>
</protein>
<accession>A0A3D4S596</accession>
<feature type="domain" description="SUF system FeS cluster assembly SufBD core" evidence="2">
    <location>
        <begin position="167"/>
        <end position="395"/>
    </location>
</feature>